<reference evidence="2" key="1">
    <citation type="journal article" date="2013" name="Nat. Genet.">
        <title>The duck genome and transcriptome provide insight into an avian influenza virus reservoir species.</title>
        <authorList>
            <person name="Huang Y."/>
            <person name="Li Y."/>
            <person name="Burt D.W."/>
            <person name="Chen H."/>
            <person name="Zhang Y."/>
            <person name="Qian W."/>
            <person name="Kim H."/>
            <person name="Gan S."/>
            <person name="Zhao Y."/>
            <person name="Li J."/>
            <person name="Yi K."/>
            <person name="Feng H."/>
            <person name="Zhu P."/>
            <person name="Li B."/>
            <person name="Liu Q."/>
            <person name="Fairley S."/>
            <person name="Magor K.E."/>
            <person name="Du Z."/>
            <person name="Hu X."/>
            <person name="Goodman L."/>
            <person name="Tafer H."/>
            <person name="Vignal A."/>
            <person name="Lee T."/>
            <person name="Kim K.W."/>
            <person name="Sheng Z."/>
            <person name="An Y."/>
            <person name="Searle S."/>
            <person name="Herrero J."/>
            <person name="Groenen M.A."/>
            <person name="Crooijmans R.P."/>
            <person name="Faraut T."/>
            <person name="Cai Q."/>
            <person name="Webster R.G."/>
            <person name="Aldridge J.R."/>
            <person name="Warren W.C."/>
            <person name="Bartschat S."/>
            <person name="Kehr S."/>
            <person name="Marz M."/>
            <person name="Stadler P.F."/>
            <person name="Smith J."/>
            <person name="Kraus R.H."/>
            <person name="Zhao Y."/>
            <person name="Ren L."/>
            <person name="Fei J."/>
            <person name="Morisson M."/>
            <person name="Kaiser P."/>
            <person name="Griffin D.K."/>
            <person name="Rao M."/>
            <person name="Pitel F."/>
            <person name="Wang J."/>
            <person name="Li N."/>
        </authorList>
    </citation>
    <scope>NUCLEOTIDE SEQUENCE [LARGE SCALE GENOMIC DNA]</scope>
</reference>
<keyword evidence="2" id="KW-1185">Reference proteome</keyword>
<dbReference type="Proteomes" id="UP000296049">
    <property type="component" value="Unassembled WGS sequence"/>
</dbReference>
<dbReference type="AlphaFoldDB" id="R0LFL4"/>
<evidence type="ECO:0000313" key="2">
    <source>
        <dbReference type="Proteomes" id="UP000296049"/>
    </source>
</evidence>
<protein>
    <submittedName>
        <fullName evidence="1">Neuronal PAS domain-containing protein 3</fullName>
    </submittedName>
</protein>
<gene>
    <name evidence="1" type="ORF">Anapl_12093</name>
</gene>
<name>R0LFL4_ANAPL</name>
<evidence type="ECO:0000313" key="1">
    <source>
        <dbReference type="EMBL" id="EOA99072.1"/>
    </source>
</evidence>
<proteinExistence type="predicted"/>
<accession>R0LFL4</accession>
<dbReference type="EMBL" id="KB743383">
    <property type="protein sequence ID" value="EOA99072.1"/>
    <property type="molecule type" value="Genomic_DNA"/>
</dbReference>
<organism evidence="1 2">
    <name type="scientific">Anas platyrhynchos</name>
    <name type="common">Mallard</name>
    <name type="synonym">Anas boschas</name>
    <dbReference type="NCBI Taxonomy" id="8839"/>
    <lineage>
        <taxon>Eukaryota</taxon>
        <taxon>Metazoa</taxon>
        <taxon>Chordata</taxon>
        <taxon>Craniata</taxon>
        <taxon>Vertebrata</taxon>
        <taxon>Euteleostomi</taxon>
        <taxon>Archelosauria</taxon>
        <taxon>Archosauria</taxon>
        <taxon>Dinosauria</taxon>
        <taxon>Saurischia</taxon>
        <taxon>Theropoda</taxon>
        <taxon>Coelurosauria</taxon>
        <taxon>Aves</taxon>
        <taxon>Neognathae</taxon>
        <taxon>Galloanserae</taxon>
        <taxon>Anseriformes</taxon>
        <taxon>Anatidae</taxon>
        <taxon>Anatinae</taxon>
        <taxon>Anas</taxon>
    </lineage>
</organism>
<sequence length="312" mass="34401">MDLALVMFVTLQQLMKESAHMLQRLSEVSQWQQCLQLTVLKPFAMCVLGGGGPPGGDGRGQLFQCHAQTCSDELEHLWNVVVSPVCISILCILLYLKQCTSGGVGQEGNEEGEKEGERGEEQQNVYVALTCEEVATSSLVLVDLQVCPIAAMLVFSGEEGEYVKQLKLMRITVQHPLPNQSECRKIYRYDGIYCESTYQKYVEICESTVCIPDGTADSVCQGKTGKYNEPGRPPVVHMQDVGVHTAIQLSWCCVCDDGNNDCNLYFSKNIDVTKLPIQGQKRVSEIRGLLLRMSSSAVNCCPSEVAKGIFIL</sequence>